<protein>
    <submittedName>
        <fullName evidence="1">Uncharacterized protein</fullName>
    </submittedName>
</protein>
<sequence length="195" mass="22613">MITTSNHKQLPIMTDFFTWYQDNKSILFALDFDGELTYIPPMCLYNIKDSVLTKSLGGDIIDGVIIKKMQNKELVLDILSLYPNVLCSSSSLIQDNIYEVLVFDDIYLNGKLLLNFEKKLEIVKIPQFLEICKFLLEMSKISKYHNDLYYTLTNIRKSTQFINNFTSSDVQWITNHKITDEGLNVLLNSTNFNLN</sequence>
<organism evidence="1">
    <name type="scientific">Pithovirus LCPAC101</name>
    <dbReference type="NCBI Taxonomy" id="2506586"/>
    <lineage>
        <taxon>Viruses</taxon>
        <taxon>Pithoviruses</taxon>
    </lineage>
</organism>
<dbReference type="EMBL" id="MK500446">
    <property type="protein sequence ID" value="QBK89905.1"/>
    <property type="molecule type" value="Genomic_DNA"/>
</dbReference>
<accession>A0A481Z326</accession>
<proteinExistence type="predicted"/>
<name>A0A481Z326_9VIRU</name>
<gene>
    <name evidence="1" type="ORF">LCPAC101_01880</name>
</gene>
<evidence type="ECO:0000313" key="1">
    <source>
        <dbReference type="EMBL" id="QBK89905.1"/>
    </source>
</evidence>
<reference evidence="1" key="1">
    <citation type="journal article" date="2019" name="MBio">
        <title>Virus Genomes from Deep Sea Sediments Expand the Ocean Megavirome and Support Independent Origins of Viral Gigantism.</title>
        <authorList>
            <person name="Backstrom D."/>
            <person name="Yutin N."/>
            <person name="Jorgensen S.L."/>
            <person name="Dharamshi J."/>
            <person name="Homa F."/>
            <person name="Zaremba-Niedwiedzka K."/>
            <person name="Spang A."/>
            <person name="Wolf Y.I."/>
            <person name="Koonin E.V."/>
            <person name="Ettema T.J."/>
        </authorList>
    </citation>
    <scope>NUCLEOTIDE SEQUENCE</scope>
</reference>